<evidence type="ECO:0000256" key="2">
    <source>
        <dbReference type="ARBA" id="ARBA00022741"/>
    </source>
</evidence>
<evidence type="ECO:0000256" key="6">
    <source>
        <dbReference type="SAM" id="MobiDB-lite"/>
    </source>
</evidence>
<dbReference type="InterPro" id="IPR036187">
    <property type="entry name" value="DNA_mismatch_repair_MutS_sf"/>
</dbReference>
<feature type="region of interest" description="Disordered" evidence="6">
    <location>
        <begin position="478"/>
        <end position="505"/>
    </location>
</feature>
<feature type="compositionally biased region" description="Basic and acidic residues" evidence="6">
    <location>
        <begin position="447"/>
        <end position="457"/>
    </location>
</feature>
<feature type="region of interest" description="Disordered" evidence="6">
    <location>
        <begin position="1596"/>
        <end position="1641"/>
    </location>
</feature>
<feature type="domain" description="DNA mismatch repair proteins mutS family" evidence="8">
    <location>
        <begin position="1281"/>
        <end position="1465"/>
    </location>
</feature>
<feature type="compositionally biased region" description="Polar residues" evidence="6">
    <location>
        <begin position="1784"/>
        <end position="1793"/>
    </location>
</feature>
<feature type="region of interest" description="Disordered" evidence="6">
    <location>
        <begin position="531"/>
        <end position="575"/>
    </location>
</feature>
<keyword evidence="2" id="KW-0547">Nucleotide-binding</keyword>
<feature type="region of interest" description="Disordered" evidence="6">
    <location>
        <begin position="1510"/>
        <end position="1566"/>
    </location>
</feature>
<feature type="region of interest" description="Disordered" evidence="6">
    <location>
        <begin position="1666"/>
        <end position="1719"/>
    </location>
</feature>
<feature type="compositionally biased region" description="Basic and acidic residues" evidence="6">
    <location>
        <begin position="1514"/>
        <end position="1525"/>
    </location>
</feature>
<keyword evidence="4" id="KW-0238">DNA-binding</keyword>
<dbReference type="GeneID" id="108683154"/>
<dbReference type="PANTHER" id="PTHR11361">
    <property type="entry name" value="DNA MISMATCH REPAIR PROTEIN MUTS FAMILY MEMBER"/>
    <property type="match status" value="1"/>
</dbReference>
<dbReference type="InterPro" id="IPR000432">
    <property type="entry name" value="DNA_mismatch_repair_MutS_C"/>
</dbReference>
<keyword evidence="3" id="KW-0067">ATP-binding</keyword>
<evidence type="ECO:0000259" key="8">
    <source>
        <dbReference type="SMART" id="SM00534"/>
    </source>
</evidence>
<protein>
    <submittedName>
        <fullName evidence="10">Uncharacterized protein LOC108683154</fullName>
    </submittedName>
</protein>
<dbReference type="GO" id="GO:0005524">
    <property type="term" value="F:ATP binding"/>
    <property type="evidence" value="ECO:0007669"/>
    <property type="project" value="UniProtKB-KW"/>
</dbReference>
<feature type="domain" description="DNA mismatch repair protein MutS core" evidence="7">
    <location>
        <begin position="976"/>
        <end position="1305"/>
    </location>
</feature>
<keyword evidence="9" id="KW-1185">Reference proteome</keyword>
<feature type="compositionally biased region" description="Low complexity" evidence="6">
    <location>
        <begin position="1901"/>
        <end position="1916"/>
    </location>
</feature>
<dbReference type="OrthoDB" id="10252754at2759"/>
<feature type="compositionally biased region" description="Polar residues" evidence="6">
    <location>
        <begin position="1541"/>
        <end position="1550"/>
    </location>
</feature>
<organism evidence="9 10">
    <name type="scientific">Hyalella azteca</name>
    <name type="common">Amphipod</name>
    <dbReference type="NCBI Taxonomy" id="294128"/>
    <lineage>
        <taxon>Eukaryota</taxon>
        <taxon>Metazoa</taxon>
        <taxon>Ecdysozoa</taxon>
        <taxon>Arthropoda</taxon>
        <taxon>Crustacea</taxon>
        <taxon>Multicrustacea</taxon>
        <taxon>Malacostraca</taxon>
        <taxon>Eumalacostraca</taxon>
        <taxon>Peracarida</taxon>
        <taxon>Amphipoda</taxon>
        <taxon>Senticaudata</taxon>
        <taxon>Talitrida</taxon>
        <taxon>Talitroidea</taxon>
        <taxon>Hyalellidae</taxon>
        <taxon>Hyalella</taxon>
    </lineage>
</organism>
<dbReference type="SMART" id="SM00533">
    <property type="entry name" value="MUTSd"/>
    <property type="match status" value="1"/>
</dbReference>
<feature type="region of interest" description="Disordered" evidence="6">
    <location>
        <begin position="1893"/>
        <end position="1916"/>
    </location>
</feature>
<dbReference type="Gene3D" id="3.30.420.110">
    <property type="entry name" value="MutS, connector domain"/>
    <property type="match status" value="1"/>
</dbReference>
<evidence type="ECO:0000313" key="9">
    <source>
        <dbReference type="Proteomes" id="UP000694843"/>
    </source>
</evidence>
<evidence type="ECO:0000256" key="1">
    <source>
        <dbReference type="ARBA" id="ARBA00006271"/>
    </source>
</evidence>
<feature type="compositionally biased region" description="Low complexity" evidence="6">
    <location>
        <begin position="1848"/>
        <end position="1863"/>
    </location>
</feature>
<comment type="similarity">
    <text evidence="1">Belongs to the DNA mismatch repair MutS family.</text>
</comment>
<dbReference type="KEGG" id="hazt:108683154"/>
<keyword evidence="5" id="KW-0469">Meiosis</keyword>
<dbReference type="RefSeq" id="XP_047738905.1">
    <property type="nucleotide sequence ID" value="XM_047882949.1"/>
</dbReference>
<gene>
    <name evidence="10" type="primary">LOC108683154</name>
</gene>
<reference evidence="10" key="1">
    <citation type="submission" date="2025-08" db="UniProtKB">
        <authorList>
            <consortium name="RefSeq"/>
        </authorList>
    </citation>
    <scope>IDENTIFICATION</scope>
    <source>
        <tissue evidence="10">Whole organism</tissue>
    </source>
</reference>
<dbReference type="GO" id="GO:0006298">
    <property type="term" value="P:mismatch repair"/>
    <property type="evidence" value="ECO:0007669"/>
    <property type="project" value="InterPro"/>
</dbReference>
<accession>A0A979FRW1</accession>
<dbReference type="SUPFAM" id="SSF52540">
    <property type="entry name" value="P-loop containing nucleoside triphosphate hydrolases"/>
    <property type="match status" value="1"/>
</dbReference>
<dbReference type="InterPro" id="IPR027417">
    <property type="entry name" value="P-loop_NTPase"/>
</dbReference>
<feature type="region of interest" description="Disordered" evidence="6">
    <location>
        <begin position="328"/>
        <end position="355"/>
    </location>
</feature>
<dbReference type="GO" id="GO:0140664">
    <property type="term" value="F:ATP-dependent DNA damage sensor activity"/>
    <property type="evidence" value="ECO:0007669"/>
    <property type="project" value="InterPro"/>
</dbReference>
<feature type="compositionally biased region" description="Polar residues" evidence="6">
    <location>
        <begin position="723"/>
        <end position="735"/>
    </location>
</feature>
<dbReference type="PANTHER" id="PTHR11361:SF21">
    <property type="entry name" value="MUTS PROTEIN HOMOLOG 4"/>
    <property type="match status" value="1"/>
</dbReference>
<dbReference type="SUPFAM" id="SSF48334">
    <property type="entry name" value="DNA repair protein MutS, domain III"/>
    <property type="match status" value="1"/>
</dbReference>
<dbReference type="Gene3D" id="3.40.50.300">
    <property type="entry name" value="P-loop containing nucleotide triphosphate hydrolases"/>
    <property type="match status" value="1"/>
</dbReference>
<dbReference type="InterPro" id="IPR007696">
    <property type="entry name" value="DNA_mismatch_repair_MutS_core"/>
</dbReference>
<evidence type="ECO:0000313" key="10">
    <source>
        <dbReference type="RefSeq" id="XP_047738905.1"/>
    </source>
</evidence>
<evidence type="ECO:0000256" key="4">
    <source>
        <dbReference type="ARBA" id="ARBA00023125"/>
    </source>
</evidence>
<dbReference type="Pfam" id="PF00488">
    <property type="entry name" value="MutS_V"/>
    <property type="match status" value="1"/>
</dbReference>
<dbReference type="Pfam" id="PF05192">
    <property type="entry name" value="MutS_III"/>
    <property type="match status" value="1"/>
</dbReference>
<evidence type="ECO:0000256" key="5">
    <source>
        <dbReference type="ARBA" id="ARBA00023254"/>
    </source>
</evidence>
<sequence>MQEQFVSRTSTRAVIMAPQQPQVPVTSASIYSSSWRRGSQAANALNYYPAADHTTHVSEAYVHETSFGNGALNAGAFAAFGDVGELPTCQLGNLPGYIHDFRYANNNTLERTQGGFMPTAIVRDQWDAEHGNEVPIAQGRFQSGVPMQGHEPGTSQGTHETEMTQGNYEMERQQEYILTHEPTQVTGAYEPGGFQFTHVTDAAYSNFECTALSYQPGISRNYLEPVNLTGVFEPPNYSLHGTGVVNGSSLPRLTSTSQVPPAAPRFSEHERLSYNQITEAGISSFADDDRLAQSQRIESAAESTQYVQYDIPGVDEEYQINEEFQQNINNDRKRKRSTAEECSAQDGQNYQHDTRADTGMTYTENVTEKIVNLERGNNRTEYASSSVVQCSENIIRSHVPEPPSRCTDALHICTAAPTEEDVPYIAAPTDGGVPKSGSSGQLAPPSKDPRDAKDIKRLGASTPTYDGKAVLPPIPLSAIKPASRDRGPYNPISSSISSGARGEESRNNIATEHNIQESSSDGGKFHTPHAVGMRLPRATPGQGDSLVNRSSSVNNTEGISTKRQPYSASDTEESREQKYAKFAGYNTISDGTRTSLFSDAALHAAMATPCAVAYRKSSSSGGLGSSSFSSGQVQLRITPNAGLTAHKPAGSTSNSSDKPAFLASIASFKTSIRNAALKTPTNPSSDSSGFGLGGLLSGSALCNQRSGLRTPSSALRTPGSGLRTPSSMVRNSGSGLRTPVSGRRTPASGKRTPGSARMPGGSARTPGSTKDDEDSVQPATVVVLMEGAGQARYTVGVAALELRQPRLRLEQFSDTGQARYTVGVAALELRQPRLRLEQFSDTQTYSLTLALLSALNPVQVLVPSTGVGKGVGKAVSEWASGASVSSVHRRYFREDLGLSTVRRLATPSCLAALVHLDDKHLCLASVAALLRYVENLQNVTYAPASLHVTYAVSDHTMLIEWRSCTELEVVRALDGGWRHSLFGALRHTKTCAGTRLLRASLLQPYAGLDAIERRLDTVQYLTENPALLQSIQSVLGRFPDLDWLLTMCSHQLNEESEERSEQRLSYVLGLKSTLELLEGLCVLLEGATDPQLQAIRQAVTGADVRGISEVLSGVLHEDARHVKGATAMRIQRCFAIRSNINGLLDVARKIYSELIDDITTHVSEVCEEHRVVARVGQTVARGFHIIIPTPPLQPAPKLPPIFMQVQKTRGAVTCTTELLYQLDQRARDSLREILVMIFDDMEPRVDLGVICDVADDVYDVLPSQDLDVIYDVADDEMSASERVLLITGPNMSGKSTYLRQVALLQVLAQMGSFVPAAAATLQVRKSLFAVLGSHDSIQKGASTFQMQMMEVGAILQQSDHRCLVVLDEVASRTNASEGAALCWAIVEALIKTRASVLLATHFSALTNMARLYPQIRNHHFATCASEGGKHHLRPGVTPRKNYGLAAASVSALPPTVVQSAVRISQTLLQPCDSGESLSLCPAAERYVAEHKLAHRLIKLAREMVQSGTLNPLHADSEGRSHHASDASHTVDTNIIIDKNSVRNSGEQEGCSSEMRGSTPEAVPMSSDENCISASNVERTPVEGLNKDSETEVKFRNRIQRTEESGEALQHAREVTETEETSPTNVRNSAATSDIGNDQDVELNSDSDATVVWSEEEEDTCARVKPYRARQERKPETKTSQFEVHPANANDSEISKLETRENGHHSTAEKNGGDNVPNEPRLIAENYSNYEVRHSVQVAGTDSDEYFLQDNDVGEEIHSSRDGTTRLDPRAKSMLFSSIPERNSENLSSIQSQELHPDRSPVAVPKIVEMNRERYNESETGELAEKPDAINEHEKLGQPSTVAIAEQNRSASWSRAATPSSSSPVWDEVEELVRSKLEGMLVDFLTEMKNCCTTPAARVGGDSDAAAATTSARASHS</sequence>
<feature type="compositionally biased region" description="Basic and acidic residues" evidence="6">
    <location>
        <begin position="1596"/>
        <end position="1615"/>
    </location>
</feature>
<dbReference type="Gene3D" id="1.10.1420.10">
    <property type="match status" value="1"/>
</dbReference>
<feature type="compositionally biased region" description="Polar residues" evidence="6">
    <location>
        <begin position="1620"/>
        <end position="1635"/>
    </location>
</feature>
<feature type="region of interest" description="Disordered" evidence="6">
    <location>
        <begin position="1846"/>
        <end position="1865"/>
    </location>
</feature>
<name>A0A979FRW1_HYAAZ</name>
<proteinExistence type="inferred from homology"/>
<feature type="region of interest" description="Disordered" evidence="6">
    <location>
        <begin position="707"/>
        <end position="776"/>
    </location>
</feature>
<dbReference type="GO" id="GO:0007131">
    <property type="term" value="P:reciprocal meiotic recombination"/>
    <property type="evidence" value="ECO:0007669"/>
    <property type="project" value="TreeGrafter"/>
</dbReference>
<dbReference type="GO" id="GO:0005634">
    <property type="term" value="C:nucleus"/>
    <property type="evidence" value="ECO:0007669"/>
    <property type="project" value="TreeGrafter"/>
</dbReference>
<dbReference type="SMART" id="SM00534">
    <property type="entry name" value="MUTSac"/>
    <property type="match status" value="1"/>
</dbReference>
<feature type="region of interest" description="Disordered" evidence="6">
    <location>
        <begin position="1775"/>
        <end position="1803"/>
    </location>
</feature>
<feature type="compositionally biased region" description="Polar residues" evidence="6">
    <location>
        <begin position="545"/>
        <end position="569"/>
    </location>
</feature>
<dbReference type="GO" id="GO:0030983">
    <property type="term" value="F:mismatched DNA binding"/>
    <property type="evidence" value="ECO:0007669"/>
    <property type="project" value="InterPro"/>
</dbReference>
<dbReference type="Proteomes" id="UP000694843">
    <property type="component" value="Unplaced"/>
</dbReference>
<dbReference type="InterPro" id="IPR045076">
    <property type="entry name" value="MutS"/>
</dbReference>
<dbReference type="InterPro" id="IPR036678">
    <property type="entry name" value="MutS_con_dom_sf"/>
</dbReference>
<feature type="compositionally biased region" description="Basic and acidic residues" evidence="6">
    <location>
        <begin position="1692"/>
        <end position="1711"/>
    </location>
</feature>
<feature type="region of interest" description="Disordered" evidence="6">
    <location>
        <begin position="427"/>
        <end position="466"/>
    </location>
</feature>
<evidence type="ECO:0000259" key="7">
    <source>
        <dbReference type="SMART" id="SM00533"/>
    </source>
</evidence>
<evidence type="ECO:0000256" key="3">
    <source>
        <dbReference type="ARBA" id="ARBA00022840"/>
    </source>
</evidence>